<sequence>MIQKYLNGIKINSIEGAKILKANGEVPKISGQAVFSYSMLLNKLIEQQGEKKLITQSKIGFSTRDIINIKFTYGLKSNEIKELNYEWLNKLAEENTKNNLEKLKEKKLKEIENKDFIENEENVEEYRNALREKANKKYRERINEIDEIAKRKSIEGKSYDSDKYKTSAKEKLYKQLNEIEVKKKFNKELSIAKVKNMKANDIDNLSAEVIREYLYKNGFTINYPVFKKNKETKEYEEIGKETIKYKFWFRSSAKARIGEVLFINEKYYDEIVKWQMMNIEMELNKPCKLVEMMAYMSLTASSIEGSVIIKPDEILVINDLESSIEKDVLDVVVENKKCKVIEGRKSVKNVLFDGQALLDNSLFTDNAGMKLLRHHMFKACGFRTYISKFYKDYCKENGLNYDTYTVKDRYGNDIRVKDIKLITTENAMKWEKFLGATKEGFDKWKAAVENDGCEFGVVKRDHESKIKDFQWISYQMLNALMINKEETRFLFNNTSNFINGMKKDNSKYINYLKITESEVNENSMILDLIELNRDFIYSDMFRKQKTNTLKKLKNELKEGRILVCGDNLTVVANPYLMLEASVGNRELVDESLSISENNEYISVYTSKFKDGEMLAGFRNPFNSPNNLSYFKNETKDSLINKYFNFSDNIIAINLIKTDAQDRNNGMDQDSDFMLVTNDLMIVHKAKKIYIKYPTIVNSIPKSNKEYINNSESKAEIDNLLAKAKSDIGVSSNLAQIALSHYSDSKEKKIRDTVVIMSVLAQVSIDNAKRQYEVDVEKECNRLRIEGAKPLFFKYTQGDDIEKYMDADEKRSYKGMDREAKTAFLEKKKREVDKEKEIKSTELKEKYKKIINRDTEIEKIKDIEIPNFEEFNDFIESRRKFLQKNKKVIDKIISAKAKMESEYKFNYELKCPMNFLQYIIEEELINANRGKGEIKIDTLEFVKKVEGKAKTKQMDKIEELVQEWDKQVKVNKEELSKLKDKEEINEIKKRQNIEELEMLENINLNLSKMKLSDKTMQMLIKNALSDKDKKSSTSYIMLKIFKVLHKNFRNQFLKMFKEEIA</sequence>
<evidence type="ECO:0000256" key="1">
    <source>
        <dbReference type="SAM" id="Coils"/>
    </source>
</evidence>
<evidence type="ECO:0000313" key="3">
    <source>
        <dbReference type="Proteomes" id="UP000095558"/>
    </source>
</evidence>
<gene>
    <name evidence="2" type="ORF">ERS852470_00922</name>
</gene>
<name>A0A174AK81_9CLOT</name>
<reference evidence="2 3" key="1">
    <citation type="submission" date="2015-09" db="EMBL/GenBank/DDBJ databases">
        <authorList>
            <consortium name="Pathogen Informatics"/>
        </authorList>
    </citation>
    <scope>NUCLEOTIDE SEQUENCE [LARGE SCALE GENOMIC DNA]</scope>
    <source>
        <strain evidence="2 3">2789STDY5834855</strain>
    </source>
</reference>
<organism evidence="2 3">
    <name type="scientific">Clostridium disporicum</name>
    <dbReference type="NCBI Taxonomy" id="84024"/>
    <lineage>
        <taxon>Bacteria</taxon>
        <taxon>Bacillati</taxon>
        <taxon>Bacillota</taxon>
        <taxon>Clostridia</taxon>
        <taxon>Eubacteriales</taxon>
        <taxon>Clostridiaceae</taxon>
        <taxon>Clostridium</taxon>
    </lineage>
</organism>
<dbReference type="AlphaFoldDB" id="A0A174AK81"/>
<accession>A0A174AK81</accession>
<dbReference type="Proteomes" id="UP000095558">
    <property type="component" value="Unassembled WGS sequence"/>
</dbReference>
<evidence type="ECO:0000313" key="2">
    <source>
        <dbReference type="EMBL" id="CUN87866.1"/>
    </source>
</evidence>
<dbReference type="RefSeq" id="WP_055275684.1">
    <property type="nucleotide sequence ID" value="NZ_CYZV01000008.1"/>
</dbReference>
<feature type="coiled-coil region" evidence="1">
    <location>
        <begin position="953"/>
        <end position="980"/>
    </location>
</feature>
<dbReference type="EMBL" id="CYZV01000008">
    <property type="protein sequence ID" value="CUN87866.1"/>
    <property type="molecule type" value="Genomic_DNA"/>
</dbReference>
<keyword evidence="1" id="KW-0175">Coiled coil</keyword>
<dbReference type="OrthoDB" id="2485429at2"/>
<feature type="coiled-coil region" evidence="1">
    <location>
        <begin position="90"/>
        <end position="151"/>
    </location>
</feature>
<proteinExistence type="predicted"/>
<protein>
    <submittedName>
        <fullName evidence="2">Phage related protein</fullName>
    </submittedName>
</protein>